<feature type="compositionally biased region" description="Low complexity" evidence="6">
    <location>
        <begin position="143"/>
        <end position="188"/>
    </location>
</feature>
<protein>
    <recommendedName>
        <fullName evidence="7">BHLH domain-containing protein</fullName>
    </recommendedName>
</protein>
<evidence type="ECO:0000256" key="6">
    <source>
        <dbReference type="SAM" id="MobiDB-lite"/>
    </source>
</evidence>
<comment type="caution">
    <text evidence="8">The sequence shown here is derived from an EMBL/GenBank/DDBJ whole genome shotgun (WGS) entry which is preliminary data.</text>
</comment>
<keyword evidence="4" id="KW-0804">Transcription</keyword>
<evidence type="ECO:0000256" key="4">
    <source>
        <dbReference type="ARBA" id="ARBA00023163"/>
    </source>
</evidence>
<keyword evidence="3" id="KW-0010">Activator</keyword>
<evidence type="ECO:0000256" key="1">
    <source>
        <dbReference type="ARBA" id="ARBA00023015"/>
    </source>
</evidence>
<evidence type="ECO:0000313" key="8">
    <source>
        <dbReference type="EMBL" id="KAF7729107.1"/>
    </source>
</evidence>
<evidence type="ECO:0000256" key="3">
    <source>
        <dbReference type="ARBA" id="ARBA00023159"/>
    </source>
</evidence>
<sequence>MPSQKFRVSTAGKSLRQAADSFLGAFQATPFYSSDTPTISTTMLTFDESDLSSHVDRRSAHNALERQRRENLNSKFQQLAHVLPALQTVRRPSKTMIVAKSLEFVSNSLRRESDYRTQIQELRKENELLRKKARASSLTLKRATGSAASSSTLSKATMTTTSLISSTSTDDSTQPSSPTTPQTHAVQAAQPTQFLLQQQQHPLTCIEEHYPMNDCSQLPANFSSLDYFDVCPSDTAYMETMYDGRDQNMQQMWSPLNTMDTMLFSPYYMQNMNQGASF</sequence>
<evidence type="ECO:0000256" key="2">
    <source>
        <dbReference type="ARBA" id="ARBA00023125"/>
    </source>
</evidence>
<dbReference type="Pfam" id="PF00010">
    <property type="entry name" value="HLH"/>
    <property type="match status" value="1"/>
</dbReference>
<accession>A0A8H7BPN4</accession>
<dbReference type="SMART" id="SM00353">
    <property type="entry name" value="HLH"/>
    <property type="match status" value="1"/>
</dbReference>
<dbReference type="SUPFAM" id="SSF47459">
    <property type="entry name" value="HLH, helix-loop-helix DNA-binding domain"/>
    <property type="match status" value="1"/>
</dbReference>
<dbReference type="Gene3D" id="4.10.280.10">
    <property type="entry name" value="Helix-loop-helix DNA-binding domain"/>
    <property type="match status" value="1"/>
</dbReference>
<dbReference type="AlphaFoldDB" id="A0A8H7BPN4"/>
<keyword evidence="5" id="KW-0539">Nucleus</keyword>
<name>A0A8H7BPN4_9FUNG</name>
<keyword evidence="9" id="KW-1185">Reference proteome</keyword>
<feature type="region of interest" description="Disordered" evidence="6">
    <location>
        <begin position="133"/>
        <end position="188"/>
    </location>
</feature>
<dbReference type="GO" id="GO:0046983">
    <property type="term" value="F:protein dimerization activity"/>
    <property type="evidence" value="ECO:0007669"/>
    <property type="project" value="InterPro"/>
</dbReference>
<dbReference type="PANTHER" id="PTHR10328">
    <property type="entry name" value="PROTEIN MAX MYC-ASSOCIATED FACTOR X"/>
    <property type="match status" value="1"/>
</dbReference>
<gene>
    <name evidence="8" type="ORF">EC973_004875</name>
</gene>
<evidence type="ECO:0000313" key="9">
    <source>
        <dbReference type="Proteomes" id="UP000605846"/>
    </source>
</evidence>
<dbReference type="OrthoDB" id="8964853at2759"/>
<keyword evidence="2" id="KW-0238">DNA-binding</keyword>
<dbReference type="PROSITE" id="PS50888">
    <property type="entry name" value="BHLH"/>
    <property type="match status" value="1"/>
</dbReference>
<proteinExistence type="predicted"/>
<organism evidence="8 9">
    <name type="scientific">Apophysomyces ossiformis</name>
    <dbReference type="NCBI Taxonomy" id="679940"/>
    <lineage>
        <taxon>Eukaryota</taxon>
        <taxon>Fungi</taxon>
        <taxon>Fungi incertae sedis</taxon>
        <taxon>Mucoromycota</taxon>
        <taxon>Mucoromycotina</taxon>
        <taxon>Mucoromycetes</taxon>
        <taxon>Mucorales</taxon>
        <taxon>Mucorineae</taxon>
        <taxon>Mucoraceae</taxon>
        <taxon>Apophysomyces</taxon>
    </lineage>
</organism>
<evidence type="ECO:0000259" key="7">
    <source>
        <dbReference type="PROSITE" id="PS50888"/>
    </source>
</evidence>
<dbReference type="EMBL" id="JABAYA010000028">
    <property type="protein sequence ID" value="KAF7729107.1"/>
    <property type="molecule type" value="Genomic_DNA"/>
</dbReference>
<dbReference type="GO" id="GO:0090575">
    <property type="term" value="C:RNA polymerase II transcription regulator complex"/>
    <property type="evidence" value="ECO:0007669"/>
    <property type="project" value="TreeGrafter"/>
</dbReference>
<dbReference type="PANTHER" id="PTHR10328:SF3">
    <property type="entry name" value="PROTEIN MAX"/>
    <property type="match status" value="1"/>
</dbReference>
<dbReference type="InterPro" id="IPR011598">
    <property type="entry name" value="bHLH_dom"/>
</dbReference>
<feature type="domain" description="BHLH" evidence="7">
    <location>
        <begin position="56"/>
        <end position="108"/>
    </location>
</feature>
<keyword evidence="1" id="KW-0805">Transcription regulation</keyword>
<dbReference type="GO" id="GO:0003677">
    <property type="term" value="F:DNA binding"/>
    <property type="evidence" value="ECO:0007669"/>
    <property type="project" value="UniProtKB-KW"/>
</dbReference>
<dbReference type="Proteomes" id="UP000605846">
    <property type="component" value="Unassembled WGS sequence"/>
</dbReference>
<dbReference type="GO" id="GO:0003700">
    <property type="term" value="F:DNA-binding transcription factor activity"/>
    <property type="evidence" value="ECO:0007669"/>
    <property type="project" value="TreeGrafter"/>
</dbReference>
<reference evidence="8" key="1">
    <citation type="submission" date="2020-01" db="EMBL/GenBank/DDBJ databases">
        <title>Genome Sequencing of Three Apophysomyces-Like Fungal Strains Confirms a Novel Fungal Genus in the Mucoromycota with divergent Burkholderia-like Endosymbiotic Bacteria.</title>
        <authorList>
            <person name="Stajich J.E."/>
            <person name="Macias A.M."/>
            <person name="Carter-House D."/>
            <person name="Lovett B."/>
            <person name="Kasson L.R."/>
            <person name="Berry K."/>
            <person name="Grigoriev I."/>
            <person name="Chang Y."/>
            <person name="Spatafora J."/>
            <person name="Kasson M.T."/>
        </authorList>
    </citation>
    <scope>NUCLEOTIDE SEQUENCE</scope>
    <source>
        <strain evidence="8">NRRL A-21654</strain>
    </source>
</reference>
<dbReference type="InterPro" id="IPR036638">
    <property type="entry name" value="HLH_DNA-bd_sf"/>
</dbReference>
<dbReference type="GO" id="GO:0045944">
    <property type="term" value="P:positive regulation of transcription by RNA polymerase II"/>
    <property type="evidence" value="ECO:0007669"/>
    <property type="project" value="TreeGrafter"/>
</dbReference>
<evidence type="ECO:0000256" key="5">
    <source>
        <dbReference type="ARBA" id="ARBA00023242"/>
    </source>
</evidence>